<keyword evidence="3" id="KW-1185">Reference proteome</keyword>
<dbReference type="EMBL" id="RCVM01000021">
    <property type="protein sequence ID" value="RLY01856.1"/>
    <property type="molecule type" value="Genomic_DNA"/>
</dbReference>
<name>A0A3L9DJW3_9STRE</name>
<evidence type="ECO:0000313" key="3">
    <source>
        <dbReference type="Proteomes" id="UP000279194"/>
    </source>
</evidence>
<accession>A0A3L9DJW3</accession>
<organism evidence="2 3">
    <name type="scientific">Streptococcus hillyeri</name>
    <dbReference type="NCBI Taxonomy" id="2282420"/>
    <lineage>
        <taxon>Bacteria</taxon>
        <taxon>Bacillati</taxon>
        <taxon>Bacillota</taxon>
        <taxon>Bacilli</taxon>
        <taxon>Lactobacillales</taxon>
        <taxon>Streptococcaceae</taxon>
        <taxon>Streptococcus</taxon>
    </lineage>
</organism>
<evidence type="ECO:0000313" key="2">
    <source>
        <dbReference type="EMBL" id="RLY01856.1"/>
    </source>
</evidence>
<gene>
    <name evidence="2" type="ORF">EAF07_08775</name>
</gene>
<protein>
    <submittedName>
        <fullName evidence="2">Uncharacterized protein</fullName>
    </submittedName>
</protein>
<reference evidence="2 3" key="1">
    <citation type="submission" date="2018-10" db="EMBL/GenBank/DDBJ databases">
        <title>Streptococcus hillyeri sp. nov., isolated from equine tracheal sample.</title>
        <authorList>
            <person name="Macfadyen A.C."/>
            <person name="Waller A."/>
            <person name="Paterson G.K."/>
        </authorList>
    </citation>
    <scope>NUCLEOTIDE SEQUENCE [LARGE SCALE GENOMIC DNA]</scope>
    <source>
        <strain evidence="2 3">28462</strain>
    </source>
</reference>
<evidence type="ECO:0000256" key="1">
    <source>
        <dbReference type="SAM" id="Phobius"/>
    </source>
</evidence>
<comment type="caution">
    <text evidence="2">The sequence shown here is derived from an EMBL/GenBank/DDBJ whole genome shotgun (WGS) entry which is preliminary data.</text>
</comment>
<dbReference type="AlphaFoldDB" id="A0A3L9DJW3"/>
<keyword evidence="1" id="KW-1133">Transmembrane helix</keyword>
<feature type="transmembrane region" description="Helical" evidence="1">
    <location>
        <begin position="39"/>
        <end position="58"/>
    </location>
</feature>
<sequence length="63" mass="7473">MRVIAIGNLITFLKRNDKLVYLVFKRYTKIKYARLKQGIQSRLFMVIAIWAVVVGRMVKKFII</sequence>
<proteinExistence type="predicted"/>
<dbReference type="Proteomes" id="UP000279194">
    <property type="component" value="Unassembled WGS sequence"/>
</dbReference>
<keyword evidence="1" id="KW-0472">Membrane</keyword>
<keyword evidence="1" id="KW-0812">Transmembrane</keyword>